<dbReference type="InterPro" id="IPR015996">
    <property type="entry name" value="UCP028451"/>
</dbReference>
<dbReference type="RefSeq" id="WP_147203753.1">
    <property type="nucleotide sequence ID" value="NZ_BJYT01000007.1"/>
</dbReference>
<organism evidence="1 2">
    <name type="scientific">Segetibacter aerophilus</name>
    <dbReference type="NCBI Taxonomy" id="670293"/>
    <lineage>
        <taxon>Bacteria</taxon>
        <taxon>Pseudomonadati</taxon>
        <taxon>Bacteroidota</taxon>
        <taxon>Chitinophagia</taxon>
        <taxon>Chitinophagales</taxon>
        <taxon>Chitinophagaceae</taxon>
        <taxon>Segetibacter</taxon>
    </lineage>
</organism>
<evidence type="ECO:0000313" key="2">
    <source>
        <dbReference type="Proteomes" id="UP000321513"/>
    </source>
</evidence>
<dbReference type="EMBL" id="BJYT01000007">
    <property type="protein sequence ID" value="GEO09634.1"/>
    <property type="molecule type" value="Genomic_DNA"/>
</dbReference>
<dbReference type="OrthoDB" id="9794241at2"/>
<dbReference type="Proteomes" id="UP000321513">
    <property type="component" value="Unassembled WGS sequence"/>
</dbReference>
<dbReference type="PANTHER" id="PTHR36452">
    <property type="entry name" value="CHROMOSOME 12, WHOLE GENOME SHOTGUN SEQUENCE"/>
    <property type="match status" value="1"/>
</dbReference>
<dbReference type="Pfam" id="PF09365">
    <property type="entry name" value="DUF2461"/>
    <property type="match status" value="1"/>
</dbReference>
<accession>A0A512BCI9</accession>
<comment type="caution">
    <text evidence="1">The sequence shown here is derived from an EMBL/GenBank/DDBJ whole genome shotgun (WGS) entry which is preliminary data.</text>
</comment>
<gene>
    <name evidence="1" type="ORF">SAE01_21300</name>
</gene>
<name>A0A512BCI9_9BACT</name>
<sequence length="221" mass="25351">MLQRETLTYIENLTKNNNKAWFDENRHLFEEAKSDFETLVKNIISSFGKIDPDIAPLEAKNCIFRQYRDVRFSKDKTPYKHHMGASFDRGGKKSGFAGYYLHIQPGNKSMAGGGIWMPEAAQLKKIRQEIDYSWEEFAAILNEPAFKKIYGGLEEGEFKLSREPKGYDKENPAIEVLKLKSVVAIHPLTDDELVSKDLLKKIVATFTALMPLIKFINRSLE</sequence>
<dbReference type="PANTHER" id="PTHR36452:SF1">
    <property type="entry name" value="DUF2461 DOMAIN-CONTAINING PROTEIN"/>
    <property type="match status" value="1"/>
</dbReference>
<dbReference type="PIRSF" id="PIRSF028451">
    <property type="entry name" value="UCP028451"/>
    <property type="match status" value="1"/>
</dbReference>
<dbReference type="AlphaFoldDB" id="A0A512BCI9"/>
<protein>
    <submittedName>
        <fullName evidence="1">TIGR02453 family protein</fullName>
    </submittedName>
</protein>
<proteinExistence type="predicted"/>
<dbReference type="NCBIfam" id="TIGR02453">
    <property type="entry name" value="TIGR02453 family protein"/>
    <property type="match status" value="1"/>
</dbReference>
<evidence type="ECO:0000313" key="1">
    <source>
        <dbReference type="EMBL" id="GEO09634.1"/>
    </source>
</evidence>
<keyword evidence="2" id="KW-1185">Reference proteome</keyword>
<reference evidence="1 2" key="1">
    <citation type="submission" date="2019-07" db="EMBL/GenBank/DDBJ databases">
        <title>Whole genome shotgun sequence of Segetibacter aerophilus NBRC 106135.</title>
        <authorList>
            <person name="Hosoyama A."/>
            <person name="Uohara A."/>
            <person name="Ohji S."/>
            <person name="Ichikawa N."/>
        </authorList>
    </citation>
    <scope>NUCLEOTIDE SEQUENCE [LARGE SCALE GENOMIC DNA]</scope>
    <source>
        <strain evidence="1 2">NBRC 106135</strain>
    </source>
</reference>
<dbReference type="InterPro" id="IPR012808">
    <property type="entry name" value="CHP02453"/>
</dbReference>